<comment type="caution">
    <text evidence="12">The sequence shown here is derived from an EMBL/GenBank/DDBJ whole genome shotgun (WGS) entry which is preliminary data.</text>
</comment>
<evidence type="ECO:0000256" key="1">
    <source>
        <dbReference type="ARBA" id="ARBA00006139"/>
    </source>
</evidence>
<evidence type="ECO:0000313" key="13">
    <source>
        <dbReference type="Proteomes" id="UP000529710"/>
    </source>
</evidence>
<evidence type="ECO:0000256" key="7">
    <source>
        <dbReference type="ARBA" id="ARBA00022989"/>
    </source>
</evidence>
<keyword evidence="4 9" id="KW-0812">Transmembrane</keyword>
<proteinExistence type="inferred from homology"/>
<dbReference type="PANTHER" id="PTHR33695:SF1">
    <property type="entry name" value="LIPOPROTEIN SIGNAL PEPTIDASE"/>
    <property type="match status" value="1"/>
</dbReference>
<keyword evidence="12" id="KW-0449">Lipoprotein</keyword>
<dbReference type="EC" id="3.4.23.36" evidence="9"/>
<dbReference type="NCBIfam" id="NF011353">
    <property type="entry name" value="PRK14771.1"/>
    <property type="match status" value="1"/>
</dbReference>
<accession>A0A7Y0HUP7</accession>
<feature type="active site" evidence="9">
    <location>
        <position position="129"/>
    </location>
</feature>
<evidence type="ECO:0000256" key="10">
    <source>
        <dbReference type="RuleBase" id="RU004181"/>
    </source>
</evidence>
<comment type="subcellular location">
    <subcellularLocation>
        <location evidence="9">Cell membrane</location>
        <topology evidence="9">Multi-pass membrane protein</topology>
    </subcellularLocation>
</comment>
<sequence>MSGKTPTRRPRVCAAVFVCVAAVALLLDQITKLWALSALSGGRSMQVIDGLLSFTLVRNPGASLGLGSNFTWVISLLAMVACVVIVVLGLRTTSKAWATALGCAFAGALGNLVDRVSYADGFLNGKVVDFIDYGWSVGNVADVFLTVAGVAIVVMILLNVPFAGQAQAGTADESVVAASSTATAATESSGIESPESSETESSEQEGNAQ</sequence>
<organism evidence="12 13">
    <name type="scientific">Bifidobacterium erythrocebi</name>
    <dbReference type="NCBI Taxonomy" id="2675325"/>
    <lineage>
        <taxon>Bacteria</taxon>
        <taxon>Bacillati</taxon>
        <taxon>Actinomycetota</taxon>
        <taxon>Actinomycetes</taxon>
        <taxon>Bifidobacteriales</taxon>
        <taxon>Bifidobacteriaceae</taxon>
        <taxon>Bifidobacterium</taxon>
    </lineage>
</organism>
<evidence type="ECO:0000256" key="6">
    <source>
        <dbReference type="ARBA" id="ARBA00022801"/>
    </source>
</evidence>
<dbReference type="HAMAP" id="MF_00161">
    <property type="entry name" value="LspA"/>
    <property type="match status" value="1"/>
</dbReference>
<dbReference type="RefSeq" id="WP_169079040.1">
    <property type="nucleotide sequence ID" value="NZ_JAAIIF010000006.1"/>
</dbReference>
<evidence type="ECO:0000256" key="2">
    <source>
        <dbReference type="ARBA" id="ARBA00022475"/>
    </source>
</evidence>
<feature type="transmembrane region" description="Helical" evidence="9">
    <location>
        <begin position="133"/>
        <end position="158"/>
    </location>
</feature>
<feature type="active site" evidence="9">
    <location>
        <position position="142"/>
    </location>
</feature>
<feature type="transmembrane region" description="Helical" evidence="9">
    <location>
        <begin position="70"/>
        <end position="89"/>
    </location>
</feature>
<keyword evidence="6 9" id="KW-0378">Hydrolase</keyword>
<reference evidence="12 13" key="1">
    <citation type="submission" date="2020-02" db="EMBL/GenBank/DDBJ databases">
        <title>Characterization of phylogenetic diversity of novel bifidobacterial species isolated in Czech ZOOs.</title>
        <authorList>
            <person name="Lugli G.A."/>
            <person name="Vera N.B."/>
            <person name="Ventura M."/>
        </authorList>
    </citation>
    <scope>NUCLEOTIDE SEQUENCE [LARGE SCALE GENOMIC DNA]</scope>
    <source>
        <strain evidence="12 13">DSM 109960</strain>
    </source>
</reference>
<comment type="caution">
    <text evidence="9">Lacks conserved residue(s) required for the propagation of feature annotation.</text>
</comment>
<comment type="function">
    <text evidence="9">This protein specifically catalyzes the removal of signal peptides from prolipoproteins.</text>
</comment>
<feature type="compositionally biased region" description="Low complexity" evidence="11">
    <location>
        <begin position="181"/>
        <end position="194"/>
    </location>
</feature>
<dbReference type="GO" id="GO:0005886">
    <property type="term" value="C:plasma membrane"/>
    <property type="evidence" value="ECO:0007669"/>
    <property type="project" value="UniProtKB-SubCell"/>
</dbReference>
<evidence type="ECO:0000256" key="5">
    <source>
        <dbReference type="ARBA" id="ARBA00022750"/>
    </source>
</evidence>
<evidence type="ECO:0000256" key="4">
    <source>
        <dbReference type="ARBA" id="ARBA00022692"/>
    </source>
</evidence>
<comment type="catalytic activity">
    <reaction evidence="9">
        <text>Release of signal peptides from bacterial membrane prolipoproteins. Hydrolyzes -Xaa-Yaa-Zaa-|-(S,diacylglyceryl)Cys-, in which Xaa is hydrophobic (preferably Leu), and Yaa (Ala or Ser) and Zaa (Gly or Ala) have small, neutral side chains.</text>
        <dbReference type="EC" id="3.4.23.36"/>
    </reaction>
</comment>
<keyword evidence="5 9" id="KW-0064">Aspartyl protease</keyword>
<dbReference type="GO" id="GO:0006508">
    <property type="term" value="P:proteolysis"/>
    <property type="evidence" value="ECO:0007669"/>
    <property type="project" value="UniProtKB-KW"/>
</dbReference>
<dbReference type="PANTHER" id="PTHR33695">
    <property type="entry name" value="LIPOPROTEIN SIGNAL PEPTIDASE"/>
    <property type="match status" value="1"/>
</dbReference>
<dbReference type="PRINTS" id="PR00781">
    <property type="entry name" value="LIPOSIGPTASE"/>
</dbReference>
<feature type="region of interest" description="Disordered" evidence="11">
    <location>
        <begin position="181"/>
        <end position="209"/>
    </location>
</feature>
<evidence type="ECO:0000256" key="9">
    <source>
        <dbReference type="HAMAP-Rule" id="MF_00161"/>
    </source>
</evidence>
<keyword evidence="7 9" id="KW-1133">Transmembrane helix</keyword>
<evidence type="ECO:0000256" key="8">
    <source>
        <dbReference type="ARBA" id="ARBA00023136"/>
    </source>
</evidence>
<protein>
    <recommendedName>
        <fullName evidence="9">Lipoprotein signal peptidase</fullName>
        <ecNumber evidence="9">3.4.23.36</ecNumber>
    </recommendedName>
    <alternativeName>
        <fullName evidence="9">Prolipoprotein signal peptidase</fullName>
    </alternativeName>
    <alternativeName>
        <fullName evidence="9">Signal peptidase II</fullName>
        <shortName evidence="9">SPase II</shortName>
    </alternativeName>
</protein>
<keyword evidence="2 9" id="KW-1003">Cell membrane</keyword>
<dbReference type="UniPathway" id="UPA00665"/>
<keyword evidence="8 9" id="KW-0472">Membrane</keyword>
<comment type="pathway">
    <text evidence="9">Protein modification; lipoprotein biosynthesis (signal peptide cleavage).</text>
</comment>
<gene>
    <name evidence="9" type="primary">lspA</name>
    <name evidence="12" type="ORF">G1C98_0574</name>
</gene>
<evidence type="ECO:0000313" key="12">
    <source>
        <dbReference type="EMBL" id="NMM95838.1"/>
    </source>
</evidence>
<feature type="transmembrane region" description="Helical" evidence="9">
    <location>
        <begin position="96"/>
        <end position="113"/>
    </location>
</feature>
<keyword evidence="3 9" id="KW-0645">Protease</keyword>
<dbReference type="Proteomes" id="UP000529710">
    <property type="component" value="Unassembled WGS sequence"/>
</dbReference>
<dbReference type="EMBL" id="JAAIIF010000006">
    <property type="protein sequence ID" value="NMM95838.1"/>
    <property type="molecule type" value="Genomic_DNA"/>
</dbReference>
<dbReference type="Pfam" id="PF01252">
    <property type="entry name" value="Peptidase_A8"/>
    <property type="match status" value="1"/>
</dbReference>
<evidence type="ECO:0000256" key="11">
    <source>
        <dbReference type="SAM" id="MobiDB-lite"/>
    </source>
</evidence>
<keyword evidence="13" id="KW-1185">Reference proteome</keyword>
<dbReference type="GO" id="GO:0004190">
    <property type="term" value="F:aspartic-type endopeptidase activity"/>
    <property type="evidence" value="ECO:0007669"/>
    <property type="project" value="UniProtKB-UniRule"/>
</dbReference>
<dbReference type="AlphaFoldDB" id="A0A7Y0HUP7"/>
<dbReference type="InterPro" id="IPR001872">
    <property type="entry name" value="Peptidase_A8"/>
</dbReference>
<comment type="similarity">
    <text evidence="1 9 10">Belongs to the peptidase A8 family.</text>
</comment>
<name>A0A7Y0HUP7_9BIFI</name>
<evidence type="ECO:0000256" key="3">
    <source>
        <dbReference type="ARBA" id="ARBA00022670"/>
    </source>
</evidence>